<evidence type="ECO:0000256" key="7">
    <source>
        <dbReference type="ARBA" id="ARBA00022837"/>
    </source>
</evidence>
<proteinExistence type="inferred from homology"/>
<dbReference type="AlphaFoldDB" id="A0A6C2UA22"/>
<dbReference type="InterPro" id="IPR017850">
    <property type="entry name" value="Alkaline_phosphatase_core_sf"/>
</dbReference>
<protein>
    <submittedName>
        <fullName evidence="9">Arylsulfatase</fullName>
    </submittedName>
</protein>
<dbReference type="PANTHER" id="PTHR42693">
    <property type="entry name" value="ARYLSULFATASE FAMILY MEMBER"/>
    <property type="match status" value="1"/>
</dbReference>
<evidence type="ECO:0000256" key="2">
    <source>
        <dbReference type="ARBA" id="ARBA00008779"/>
    </source>
</evidence>
<keyword evidence="4" id="KW-0732">Signal</keyword>
<dbReference type="Pfam" id="PF00884">
    <property type="entry name" value="Sulfatase"/>
    <property type="match status" value="3"/>
</dbReference>
<dbReference type="Gene3D" id="1.25.10.10">
    <property type="entry name" value="Leucine-rich Repeat Variant"/>
    <property type="match status" value="1"/>
</dbReference>
<dbReference type="SUPFAM" id="SSF48371">
    <property type="entry name" value="ARM repeat"/>
    <property type="match status" value="1"/>
</dbReference>
<dbReference type="InterPro" id="IPR011989">
    <property type="entry name" value="ARM-like"/>
</dbReference>
<dbReference type="CDD" id="cd16144">
    <property type="entry name" value="ARS_like"/>
    <property type="match status" value="1"/>
</dbReference>
<keyword evidence="3" id="KW-0479">Metal-binding</keyword>
<dbReference type="EMBL" id="CAAHFG010000003">
    <property type="protein sequence ID" value="VGO16226.1"/>
    <property type="molecule type" value="Genomic_DNA"/>
</dbReference>
<dbReference type="InterPro" id="IPR000917">
    <property type="entry name" value="Sulfatase_N"/>
</dbReference>
<dbReference type="GO" id="GO:0004065">
    <property type="term" value="F:arylsulfatase activity"/>
    <property type="evidence" value="ECO:0007669"/>
    <property type="project" value="TreeGrafter"/>
</dbReference>
<dbReference type="Pfam" id="PF02985">
    <property type="entry name" value="HEAT"/>
    <property type="match status" value="1"/>
</dbReference>
<dbReference type="Gene3D" id="3.30.1120.10">
    <property type="match status" value="1"/>
</dbReference>
<accession>A0A6C2UA22</accession>
<dbReference type="GO" id="GO:0046872">
    <property type="term" value="F:metal ion binding"/>
    <property type="evidence" value="ECO:0007669"/>
    <property type="project" value="UniProtKB-KW"/>
</dbReference>
<reference evidence="9 10" key="1">
    <citation type="submission" date="2019-04" db="EMBL/GenBank/DDBJ databases">
        <authorList>
            <person name="Van Vliet M D."/>
        </authorList>
    </citation>
    <scope>NUCLEOTIDE SEQUENCE [LARGE SCALE GENOMIC DNA]</scope>
    <source>
        <strain evidence="9 10">F1</strain>
    </source>
</reference>
<evidence type="ECO:0000256" key="4">
    <source>
        <dbReference type="ARBA" id="ARBA00022729"/>
    </source>
</evidence>
<evidence type="ECO:0000256" key="6">
    <source>
        <dbReference type="ARBA" id="ARBA00022801"/>
    </source>
</evidence>
<dbReference type="Gene3D" id="3.40.720.10">
    <property type="entry name" value="Alkaline Phosphatase, subunit A"/>
    <property type="match status" value="2"/>
</dbReference>
<dbReference type="Proteomes" id="UP000366872">
    <property type="component" value="Unassembled WGS sequence"/>
</dbReference>
<organism evidence="9 10">
    <name type="scientific">Pontiella desulfatans</name>
    <dbReference type="NCBI Taxonomy" id="2750659"/>
    <lineage>
        <taxon>Bacteria</taxon>
        <taxon>Pseudomonadati</taxon>
        <taxon>Kiritimatiellota</taxon>
        <taxon>Kiritimatiellia</taxon>
        <taxon>Kiritimatiellales</taxon>
        <taxon>Pontiellaceae</taxon>
        <taxon>Pontiella</taxon>
    </lineage>
</organism>
<keyword evidence="6" id="KW-0378">Hydrolase</keyword>
<dbReference type="PANTHER" id="PTHR42693:SF42">
    <property type="entry name" value="ARYLSULFATASE G"/>
    <property type="match status" value="1"/>
</dbReference>
<feature type="domain" description="Sulfatase N-terminal" evidence="8">
    <location>
        <begin position="631"/>
        <end position="939"/>
    </location>
</feature>
<dbReference type="InterPro" id="IPR000357">
    <property type="entry name" value="HEAT"/>
</dbReference>
<dbReference type="CDD" id="cd16027">
    <property type="entry name" value="SGSH"/>
    <property type="match status" value="1"/>
</dbReference>
<feature type="domain" description="Sulfatase N-terminal" evidence="8">
    <location>
        <begin position="20"/>
        <end position="114"/>
    </location>
</feature>
<evidence type="ECO:0000256" key="1">
    <source>
        <dbReference type="ARBA" id="ARBA00001913"/>
    </source>
</evidence>
<feature type="domain" description="Sulfatase N-terminal" evidence="8">
    <location>
        <begin position="116"/>
        <end position="292"/>
    </location>
</feature>
<evidence type="ECO:0000313" key="10">
    <source>
        <dbReference type="Proteomes" id="UP000366872"/>
    </source>
</evidence>
<keyword evidence="7" id="KW-0106">Calcium</keyword>
<dbReference type="PROSITE" id="PS00149">
    <property type="entry name" value="SULFATASE_2"/>
    <property type="match status" value="1"/>
</dbReference>
<comment type="similarity">
    <text evidence="2">Belongs to the sulfatase family.</text>
</comment>
<evidence type="ECO:0000313" key="9">
    <source>
        <dbReference type="EMBL" id="VGO16226.1"/>
    </source>
</evidence>
<dbReference type="InterPro" id="IPR050738">
    <property type="entry name" value="Sulfatase"/>
</dbReference>
<dbReference type="InterPro" id="IPR024607">
    <property type="entry name" value="Sulfatase_CS"/>
</dbReference>
<comment type="cofactor">
    <cofactor evidence="1">
        <name>Ca(2+)</name>
        <dbReference type="ChEBI" id="CHEBI:29108"/>
    </cofactor>
</comment>
<keyword evidence="10" id="KW-1185">Reference proteome</keyword>
<evidence type="ECO:0000256" key="5">
    <source>
        <dbReference type="ARBA" id="ARBA00022737"/>
    </source>
</evidence>
<keyword evidence="5" id="KW-0677">Repeat</keyword>
<name>A0A6C2UA22_PONDE</name>
<sequence>MAFAVALQISLSGVFALEQPNILWLTSEDNSAKWIGCYGNAQATTPNIDRLAAEGFRYAHCYANATVCAPSRSTWITGLQAVSTGTHPMRSRYPIPHDQLRYYPDHLREAGYYVTNHEKTDYNIGGRADNDCWDSGERYGWRGRNAGQPFFCVINFLESHESRAFGLVDRTRHDPDKVKPAAYHPDLPVIRQNYAHYMDAVENMDAEIGRVLAELEKDGLADDTIVIYNSDHGGVMFRSKRFLYDSGTHCPLIIRIPAKFRHLWPNQKTGTVVDRLVSFVDMPATWLSLAGADVPERFQGTVFLGEGMGDEPTFHFSFRERADERIDPVRSIRTRDYIYIKNYLPFVPGGQHLMYPWIMKATQVWSAYDQAGKTDAVTGRFFRPRPPEELYCGSSDPDNVRNLVEDPALQEKLAAMRARLRAYQLDIHDSGLLPESERARLTAKHGITIYELVRDPALYDLPTLLDAADLALEQEVRNLPELLKGLRSEIVGVRYWSAVGLVGLAEQARPAVPELKMALNDESHEVRIMAAYALVRLGETREAYACFRELMQAKSYALLSVLNAIDWLGDEGQPLIKSVQRLSELSDTESDLRAWLLEKNGFEVELNWAQQKYIRLEQEELQRREQAAARPNILYINADDLGVADVGFMGNAVYHTPNLDRLAAEGMVFTCAYAPAANCAPSRAACLSGQQASRTGVYTVGNSARGKTETRKLIPIKNRPVLSDEALTIADVLKDAGYTTCQIGKWHVGKDPAQQGIDINIGGGEWGGAKSYFSPYRNPVLTDGPDGEYLTDRLTDEAIRFVRDHRTGPFFLYLPYYTVHTPLQGRPDLVERYKRVEGINADYAAMVEALDENIGRLLESLEEFNLSDNTLVIFTSDNGGIRSISRQDPYRAGKGSYYEGGIRVPLTMRWPGTIRPGSTCAEPVTGLDFFPTLVHAAGADVPAGTQLDGVNLMPVLTEYAPLPERALFWHFPIYLQAYDGSLDDARDPLFRTRPGSAMRFGKWKLHHYFEDDAFELYDLETDIGERNNLAESNPEQVKELKRLLNAWRKNVNAPVPTGKNPKYDPDDV</sequence>
<gene>
    <name evidence="9" type="primary">atsA_233</name>
    <name evidence="9" type="ORF">PDESU_04817</name>
</gene>
<evidence type="ECO:0000259" key="8">
    <source>
        <dbReference type="Pfam" id="PF00884"/>
    </source>
</evidence>
<evidence type="ECO:0000256" key="3">
    <source>
        <dbReference type="ARBA" id="ARBA00022723"/>
    </source>
</evidence>
<dbReference type="SUPFAM" id="SSF53649">
    <property type="entry name" value="Alkaline phosphatase-like"/>
    <property type="match status" value="2"/>
</dbReference>
<dbReference type="InterPro" id="IPR016024">
    <property type="entry name" value="ARM-type_fold"/>
</dbReference>